<dbReference type="Proteomes" id="UP001623348">
    <property type="component" value="Unassembled WGS sequence"/>
</dbReference>
<keyword evidence="3" id="KW-1185">Reference proteome</keyword>
<evidence type="ECO:0000256" key="1">
    <source>
        <dbReference type="SAM" id="MobiDB-lite"/>
    </source>
</evidence>
<organism evidence="2 3">
    <name type="scientific">Grus japonensis</name>
    <name type="common">Japanese crane</name>
    <name type="synonym">Red-crowned crane</name>
    <dbReference type="NCBI Taxonomy" id="30415"/>
    <lineage>
        <taxon>Eukaryota</taxon>
        <taxon>Metazoa</taxon>
        <taxon>Chordata</taxon>
        <taxon>Craniata</taxon>
        <taxon>Vertebrata</taxon>
        <taxon>Euteleostomi</taxon>
        <taxon>Archelosauria</taxon>
        <taxon>Archosauria</taxon>
        <taxon>Dinosauria</taxon>
        <taxon>Saurischia</taxon>
        <taxon>Theropoda</taxon>
        <taxon>Coelurosauria</taxon>
        <taxon>Aves</taxon>
        <taxon>Neognathae</taxon>
        <taxon>Neoaves</taxon>
        <taxon>Gruiformes</taxon>
        <taxon>Gruidae</taxon>
        <taxon>Grus</taxon>
    </lineage>
</organism>
<name>A0ABC9WBR4_GRUJA</name>
<comment type="caution">
    <text evidence="2">The sequence shown here is derived from an EMBL/GenBank/DDBJ whole genome shotgun (WGS) entry which is preliminary data.</text>
</comment>
<sequence>MDLESPEGDCAAEIYSVIGFDVAFCTSEAIAEKRREEKRREEKRREEKRREEKRREEKRREEKRREREEKRREEKRREEKRREGKKFFPIQHQSNYCCGVFG</sequence>
<proteinExistence type="predicted"/>
<gene>
    <name evidence="2" type="ORF">GRJ2_000760300</name>
</gene>
<evidence type="ECO:0000313" key="2">
    <source>
        <dbReference type="EMBL" id="GAB0182950.1"/>
    </source>
</evidence>
<feature type="region of interest" description="Disordered" evidence="1">
    <location>
        <begin position="33"/>
        <end position="86"/>
    </location>
</feature>
<reference evidence="2 3" key="1">
    <citation type="submission" date="2024-06" db="EMBL/GenBank/DDBJ databases">
        <title>The draft genome of Grus japonensis, version 3.</title>
        <authorList>
            <person name="Nabeshima K."/>
            <person name="Suzuki S."/>
            <person name="Onuma M."/>
        </authorList>
    </citation>
    <scope>NUCLEOTIDE SEQUENCE [LARGE SCALE GENOMIC DNA]</scope>
    <source>
        <strain evidence="2 3">451A</strain>
    </source>
</reference>
<accession>A0ABC9WBR4</accession>
<evidence type="ECO:0000313" key="3">
    <source>
        <dbReference type="Proteomes" id="UP001623348"/>
    </source>
</evidence>
<dbReference type="AlphaFoldDB" id="A0ABC9WBR4"/>
<dbReference type="EMBL" id="BAAFJT010000002">
    <property type="protein sequence ID" value="GAB0182950.1"/>
    <property type="molecule type" value="Genomic_DNA"/>
</dbReference>
<protein>
    <submittedName>
        <fullName evidence="2">Uncharacterized protein</fullName>
    </submittedName>
</protein>